<keyword evidence="1" id="KW-0812">Transmembrane</keyword>
<accession>A0A3N4LI29</accession>
<keyword evidence="1" id="KW-0472">Membrane</keyword>
<name>A0A3N4LI29_9PEZI</name>
<dbReference type="AlphaFoldDB" id="A0A3N4LI29"/>
<gene>
    <name evidence="2" type="ORF">L211DRAFT_336803</name>
</gene>
<feature type="transmembrane region" description="Helical" evidence="1">
    <location>
        <begin position="105"/>
        <end position="124"/>
    </location>
</feature>
<dbReference type="EMBL" id="ML121552">
    <property type="protein sequence ID" value="RPB22396.1"/>
    <property type="molecule type" value="Genomic_DNA"/>
</dbReference>
<reference evidence="2 3" key="1">
    <citation type="journal article" date="2018" name="Nat. Ecol. Evol.">
        <title>Pezizomycetes genomes reveal the molecular basis of ectomycorrhizal truffle lifestyle.</title>
        <authorList>
            <person name="Murat C."/>
            <person name="Payen T."/>
            <person name="Noel B."/>
            <person name="Kuo A."/>
            <person name="Morin E."/>
            <person name="Chen J."/>
            <person name="Kohler A."/>
            <person name="Krizsan K."/>
            <person name="Balestrini R."/>
            <person name="Da Silva C."/>
            <person name="Montanini B."/>
            <person name="Hainaut M."/>
            <person name="Levati E."/>
            <person name="Barry K.W."/>
            <person name="Belfiori B."/>
            <person name="Cichocki N."/>
            <person name="Clum A."/>
            <person name="Dockter R.B."/>
            <person name="Fauchery L."/>
            <person name="Guy J."/>
            <person name="Iotti M."/>
            <person name="Le Tacon F."/>
            <person name="Lindquist E.A."/>
            <person name="Lipzen A."/>
            <person name="Malagnac F."/>
            <person name="Mello A."/>
            <person name="Molinier V."/>
            <person name="Miyauchi S."/>
            <person name="Poulain J."/>
            <person name="Riccioni C."/>
            <person name="Rubini A."/>
            <person name="Sitrit Y."/>
            <person name="Splivallo R."/>
            <person name="Traeger S."/>
            <person name="Wang M."/>
            <person name="Zifcakova L."/>
            <person name="Wipf D."/>
            <person name="Zambonelli A."/>
            <person name="Paolocci F."/>
            <person name="Nowrousian M."/>
            <person name="Ottonello S."/>
            <person name="Baldrian P."/>
            <person name="Spatafora J.W."/>
            <person name="Henrissat B."/>
            <person name="Nagy L.G."/>
            <person name="Aury J.M."/>
            <person name="Wincker P."/>
            <person name="Grigoriev I.V."/>
            <person name="Bonfante P."/>
            <person name="Martin F.M."/>
        </authorList>
    </citation>
    <scope>NUCLEOTIDE SEQUENCE [LARGE SCALE GENOMIC DNA]</scope>
    <source>
        <strain evidence="2 3">ATCC MYA-4762</strain>
    </source>
</reference>
<sequence>MAAPTCVLWAVPRLWFTTPAYVSGGGCHPSSFHTLSLSIPPPSYPSTATAQLSNVLPLLPIPLQTSNYCTFQTSSNFYYPTYSNPRSLFEIPLLSLAHPVRCPKYLMIIGIAALLVLLFVYPYLLHILSSKNCCYLLLDPFLHLVVPNIHWDCFRLPDCVPNRHLRICSSMVVHLTRSISASAPVAIFPTMLPTFFFQQSRGTGSV</sequence>
<evidence type="ECO:0000313" key="2">
    <source>
        <dbReference type="EMBL" id="RPB22396.1"/>
    </source>
</evidence>
<organism evidence="2 3">
    <name type="scientific">Terfezia boudieri ATCC MYA-4762</name>
    <dbReference type="NCBI Taxonomy" id="1051890"/>
    <lineage>
        <taxon>Eukaryota</taxon>
        <taxon>Fungi</taxon>
        <taxon>Dikarya</taxon>
        <taxon>Ascomycota</taxon>
        <taxon>Pezizomycotina</taxon>
        <taxon>Pezizomycetes</taxon>
        <taxon>Pezizales</taxon>
        <taxon>Pezizaceae</taxon>
        <taxon>Terfezia</taxon>
    </lineage>
</organism>
<keyword evidence="1" id="KW-1133">Transmembrane helix</keyword>
<protein>
    <submittedName>
        <fullName evidence="2">Uncharacterized protein</fullName>
    </submittedName>
</protein>
<evidence type="ECO:0000256" key="1">
    <source>
        <dbReference type="SAM" id="Phobius"/>
    </source>
</evidence>
<dbReference type="InParanoid" id="A0A3N4LI29"/>
<keyword evidence="3" id="KW-1185">Reference proteome</keyword>
<evidence type="ECO:0000313" key="3">
    <source>
        <dbReference type="Proteomes" id="UP000267821"/>
    </source>
</evidence>
<proteinExistence type="predicted"/>
<dbReference type="Proteomes" id="UP000267821">
    <property type="component" value="Unassembled WGS sequence"/>
</dbReference>